<gene>
    <name evidence="3" type="ORF">D9756_010752</name>
</gene>
<keyword evidence="4" id="KW-1185">Reference proteome</keyword>
<proteinExistence type="predicted"/>
<sequence length="1544" mass="174319">MAARPDGQRDSVHHFQSQMGEPTFNVQLPRWSRCFRKAHGASSYTDMSALDDTPVNFQVLGGLSTFNATPFPAANFLAYALGLAAGVHGSAGYPSSCVAISHLLSKLFSSTQGLKWQNGDCRPWVGFQMVSSYILLWNMELVMIARGTLYALYNRSPWVGVPLVAWFALCCGFNAWTAWRTTCEVEIDELCNLQTTPDGAWWFSRALDVGQKGPHIKPPVLNSGTNLRSLTPMPSQLDPEKSRDIALVDAYRVANRTTDVGKVENGIDSIVNGTTAAAQSPAFTFVNEFYAANKDTITTAAAGLASLEPKAIEAAISKFSETAKVVMSGLDALAQVHPFIGVAVVAFKLVITLDLTRRENNQKVMALRVQMQDTMCVLFQLRHMKDPEEEGPDGITVKDRMQGLIMAIAKSIQECGSACDAYLKKSFLSRTLKSKVYESRLAGWASTFADHQTQLEQALAVHIALGVEKANQKLDKQQATLKSIETTMLDIFKKLETPREREMTKFLEENGGVRACIERDDLLTKLISKSGESLSAVAQRSAAKGNDDIVAARKGLLKEMAEDVDNIFKKNLAVFEAKMAIQQEQITDAMEKQGRQIMSVLLSGAHERIVDADLQHLWKEMGWKGSVKARHFVLALRDYFTDQLTVAPVPATPGVVVAASLPTPTTPDTFPSPNEPDQNKNCDDPIHIDDRWTLEYITVAQLQPIIEAIDDDGTGFISIKEANTFAMERPKGWTLLHWLAFWAKGWHHSISRYQNQIYLLIQEMHRNLECVKADNRFLVDWYLDSDFFRTIEQLLRSTGPVDENDQMDSNLSQLTELYIHSEEERLERNLKSIGYNIDSAATVALITGQGRIERYVFPLIFLLLQHHLRIIKIACQYIIHTEELDYWAVSFESIAAVIKHRAEYLGAIYKQAHADASLRLENFAFGMYRLIWGSPETWKPSDNSISSWQDRSIERNESQTENREEDLQLLHYPHQTTFSYQTIDVDLPVFQLDSEEPIYPSGPEGVWTGHCYHTDSDNDRISVKGLVMIRILNIDMHRNVTGRAVSCCGMAEVSGRAEANEDGTQNITITLHDEEFEDTFYHLSGIFDPLTQTIEGTYEVEGEDDEEDEPAENERDEGTIMRRMMTRRTRMRTMKVWPPRILITEISEVGDSEDIPPDDEVEEREIDEEVNASDVANADDGDGGEQVVEDEAANVESFTFILRRTTPELYRFRYNDGEYAQNAAKARWSFACRAASYLVQKKRWAWPYLRDRMREARRAIELRQRSWDAEADMTPDHALGSEEQNELDTLDESLSPSVSGLCRALANYASDREAYLFNISCDNCERSILYPGYQCLQCVSADLSTRVRLCPDCVDQQMSVDTFVHDQTHSMLKSFVVIHDYRLAFVINNARTLVERIKATLRGIETSRKSQSDLKSKSKSNKFCCACCNARVSAPCYVCVDCTRDTFVCNGCEVREAQALKDGPAPYHGRFHITIRLFDTTEEKFEQDATDVTIKRLEGLESTLQDRVNVLEERLSKLEGKLDERFNSFEALLTQLMRMKEDGM</sequence>
<evidence type="ECO:0000313" key="4">
    <source>
        <dbReference type="Proteomes" id="UP000559027"/>
    </source>
</evidence>
<feature type="region of interest" description="Disordered" evidence="2">
    <location>
        <begin position="940"/>
        <end position="962"/>
    </location>
</feature>
<dbReference type="EMBL" id="JAACJO010000021">
    <property type="protein sequence ID" value="KAF5348164.1"/>
    <property type="molecule type" value="Genomic_DNA"/>
</dbReference>
<feature type="compositionally biased region" description="Basic and acidic residues" evidence="2">
    <location>
        <begin position="951"/>
        <end position="962"/>
    </location>
</feature>
<organism evidence="3 4">
    <name type="scientific">Leucocoprinus leucothites</name>
    <dbReference type="NCBI Taxonomy" id="201217"/>
    <lineage>
        <taxon>Eukaryota</taxon>
        <taxon>Fungi</taxon>
        <taxon>Dikarya</taxon>
        <taxon>Basidiomycota</taxon>
        <taxon>Agaricomycotina</taxon>
        <taxon>Agaricomycetes</taxon>
        <taxon>Agaricomycetidae</taxon>
        <taxon>Agaricales</taxon>
        <taxon>Agaricineae</taxon>
        <taxon>Agaricaceae</taxon>
        <taxon>Leucocoprinus</taxon>
    </lineage>
</organism>
<evidence type="ECO:0000256" key="1">
    <source>
        <dbReference type="SAM" id="Coils"/>
    </source>
</evidence>
<dbReference type="Proteomes" id="UP000559027">
    <property type="component" value="Unassembled WGS sequence"/>
</dbReference>
<keyword evidence="1" id="KW-0175">Coiled coil</keyword>
<protein>
    <recommendedName>
        <fullName evidence="5">EF-hand domain-containing protein</fullName>
    </recommendedName>
</protein>
<comment type="caution">
    <text evidence="3">The sequence shown here is derived from an EMBL/GenBank/DDBJ whole genome shotgun (WGS) entry which is preliminary data.</text>
</comment>
<evidence type="ECO:0000256" key="2">
    <source>
        <dbReference type="SAM" id="MobiDB-lite"/>
    </source>
</evidence>
<reference evidence="3 4" key="1">
    <citation type="journal article" date="2020" name="ISME J.">
        <title>Uncovering the hidden diversity of litter-decomposition mechanisms in mushroom-forming fungi.</title>
        <authorList>
            <person name="Floudas D."/>
            <person name="Bentzer J."/>
            <person name="Ahren D."/>
            <person name="Johansson T."/>
            <person name="Persson P."/>
            <person name="Tunlid A."/>
        </authorList>
    </citation>
    <scope>NUCLEOTIDE SEQUENCE [LARGE SCALE GENOMIC DNA]</scope>
    <source>
        <strain evidence="3 4">CBS 146.42</strain>
    </source>
</reference>
<evidence type="ECO:0000313" key="3">
    <source>
        <dbReference type="EMBL" id="KAF5348164.1"/>
    </source>
</evidence>
<feature type="region of interest" description="Disordered" evidence="2">
    <location>
        <begin position="1148"/>
        <end position="1185"/>
    </location>
</feature>
<dbReference type="SUPFAM" id="SSF57850">
    <property type="entry name" value="RING/U-box"/>
    <property type="match status" value="1"/>
</dbReference>
<dbReference type="OrthoDB" id="2122982at2759"/>
<name>A0A8H5FT71_9AGAR</name>
<feature type="compositionally biased region" description="Polar residues" evidence="2">
    <location>
        <begin position="940"/>
        <end position="950"/>
    </location>
</feature>
<evidence type="ECO:0008006" key="5">
    <source>
        <dbReference type="Google" id="ProtNLM"/>
    </source>
</evidence>
<accession>A0A8H5FT71</accession>
<feature type="coiled-coil region" evidence="1">
    <location>
        <begin position="1494"/>
        <end position="1521"/>
    </location>
</feature>